<keyword evidence="3" id="KW-1185">Reference proteome</keyword>
<dbReference type="SUPFAM" id="SSF47598">
    <property type="entry name" value="Ribbon-helix-helix"/>
    <property type="match status" value="1"/>
</dbReference>
<reference evidence="3" key="2">
    <citation type="submission" date="2018-04" db="EMBL/GenBank/DDBJ databases">
        <title>Complete genome sequence of Sulfodiicoccus acidiphilus strain HS-1.</title>
        <authorList>
            <person name="Sakai H.D."/>
            <person name="Kurosawa N."/>
        </authorList>
    </citation>
    <scope>NUCLEOTIDE SEQUENCE [LARGE SCALE GENOMIC DNA]</scope>
    <source>
        <strain evidence="3">HS-1</strain>
    </source>
</reference>
<dbReference type="Proteomes" id="UP000276741">
    <property type="component" value="Chromosome"/>
</dbReference>
<evidence type="ECO:0008006" key="4">
    <source>
        <dbReference type="Google" id="ProtNLM"/>
    </source>
</evidence>
<dbReference type="InterPro" id="IPR013321">
    <property type="entry name" value="Arc_rbn_hlx_hlx"/>
</dbReference>
<accession>A0A348B2U2</accession>
<dbReference type="Gene3D" id="1.10.1220.10">
    <property type="entry name" value="Met repressor-like"/>
    <property type="match status" value="1"/>
</dbReference>
<evidence type="ECO:0000313" key="3">
    <source>
        <dbReference type="Proteomes" id="UP000276741"/>
    </source>
</evidence>
<dbReference type="EMBL" id="AP018553">
    <property type="protein sequence ID" value="BBD72494.1"/>
    <property type="molecule type" value="Genomic_DNA"/>
</dbReference>
<dbReference type="InterPro" id="IPR010985">
    <property type="entry name" value="Ribbon_hlx_hlx"/>
</dbReference>
<reference evidence="2" key="4">
    <citation type="submission" date="2020-09" db="EMBL/GenBank/DDBJ databases">
        <authorList>
            <person name="Sun Q."/>
            <person name="Ohkuma M."/>
        </authorList>
    </citation>
    <scope>NUCLEOTIDE SEQUENCE</scope>
    <source>
        <strain evidence="2">JCM 31740</strain>
    </source>
</reference>
<dbReference type="RefSeq" id="WP_126449789.1">
    <property type="nucleotide sequence ID" value="NZ_AP018553.1"/>
</dbReference>
<reference evidence="1" key="3">
    <citation type="journal article" date="2019" name="BMC Res. Notes">
        <title>Complete genome sequence of the Sulfodiicoccus acidiphilus strain HS-1T, the first crenarchaeon that lacks polB3, isolated from an acidic hot spring in Ohwaku-dani, Hakone, Japan.</title>
        <authorList>
            <person name="Sakai H.D."/>
            <person name="Kurosawa N."/>
        </authorList>
    </citation>
    <scope>NUCLEOTIDE SEQUENCE</scope>
    <source>
        <strain evidence="1">HS-1</strain>
    </source>
</reference>
<name>A0A348B2U2_9CREN</name>
<dbReference type="EMBL" id="BMQS01000011">
    <property type="protein sequence ID" value="GGT96725.1"/>
    <property type="molecule type" value="Genomic_DNA"/>
</dbReference>
<organism evidence="1 3">
    <name type="scientific">Sulfodiicoccus acidiphilus</name>
    <dbReference type="NCBI Taxonomy" id="1670455"/>
    <lineage>
        <taxon>Archaea</taxon>
        <taxon>Thermoproteota</taxon>
        <taxon>Thermoprotei</taxon>
        <taxon>Sulfolobales</taxon>
        <taxon>Sulfolobaceae</taxon>
        <taxon>Sulfodiicoccus</taxon>
    </lineage>
</organism>
<dbReference type="AlphaFoldDB" id="A0A348B2U2"/>
<evidence type="ECO:0000313" key="1">
    <source>
        <dbReference type="EMBL" id="BBD72494.1"/>
    </source>
</evidence>
<evidence type="ECO:0000313" key="2">
    <source>
        <dbReference type="EMBL" id="GGT96725.1"/>
    </source>
</evidence>
<reference evidence="2" key="1">
    <citation type="journal article" date="2014" name="Int. J. Syst. Evol. Microbiol.">
        <title>Complete genome sequence of Corynebacterium casei LMG S-19264T (=DSM 44701T), isolated from a smear-ripened cheese.</title>
        <authorList>
            <consortium name="US DOE Joint Genome Institute (JGI-PGF)"/>
            <person name="Walter F."/>
            <person name="Albersmeier A."/>
            <person name="Kalinowski J."/>
            <person name="Ruckert C."/>
        </authorList>
    </citation>
    <scope>NUCLEOTIDE SEQUENCE</scope>
    <source>
        <strain evidence="2">JCM 31740</strain>
    </source>
</reference>
<protein>
    <recommendedName>
        <fullName evidence="4">CopG family transcriptional regulator</fullName>
    </recommendedName>
</protein>
<dbReference type="GO" id="GO:0006355">
    <property type="term" value="P:regulation of DNA-templated transcription"/>
    <property type="evidence" value="ECO:0007669"/>
    <property type="project" value="InterPro"/>
</dbReference>
<dbReference type="GeneID" id="38666388"/>
<gene>
    <name evidence="2" type="ORF">GCM10007116_12770</name>
    <name evidence="1" type="ORF">HS1genome_0883</name>
</gene>
<proteinExistence type="predicted"/>
<sequence length="64" mass="7568">MAQSTKKRRVNLYLDEDVYYVFKTMAAVEKRRLNDLFSEAIMEYAKRKGEEIKKMMDAVSKIVS</sequence>
<dbReference type="KEGG" id="sacd:HS1genome_0883"/>
<dbReference type="Proteomes" id="UP000616143">
    <property type="component" value="Unassembled WGS sequence"/>
</dbReference>